<dbReference type="AlphaFoldDB" id="A0AAU9I6P5"/>
<evidence type="ECO:0000256" key="1">
    <source>
        <dbReference type="SAM" id="MobiDB-lite"/>
    </source>
</evidence>
<proteinExistence type="predicted"/>
<gene>
    <name evidence="2" type="ORF">BSTOLATCC_MIC2518</name>
</gene>
<feature type="compositionally biased region" description="Basic and acidic residues" evidence="1">
    <location>
        <begin position="158"/>
        <end position="170"/>
    </location>
</feature>
<reference evidence="2" key="1">
    <citation type="submission" date="2021-09" db="EMBL/GenBank/DDBJ databases">
        <authorList>
            <consortium name="AG Swart"/>
            <person name="Singh M."/>
            <person name="Singh A."/>
            <person name="Seah K."/>
            <person name="Emmerich C."/>
        </authorList>
    </citation>
    <scope>NUCLEOTIDE SEQUENCE</scope>
    <source>
        <strain evidence="2">ATCC30299</strain>
    </source>
</reference>
<sequence length="367" mass="41302">MTDLLSNIKNEEIGIFCLLKGTKSAAECLKIEAKEVKNFLLRCDFDRIEFFSKLSGILEATIIDLGLESVADHLGVSQNLISLIPKDCPNRINIYQEYQKIVRDEISNNLDKETQYPDFLVINKKNEQRSSKELDLLGEGIMKKRSRPKSSKSVTSNPEKEPIKRPKNIEFNKSITPPSQNNPLDLSMPILNPPIETPIATNTSPIYNETLLNADQNETLNTNNSSQDQVLRSAQNLAMSTVQNPTMNPLQIPNIFSPNMMFHPTLLNKYGPFGFPQPLYPTNNSQSQDLMTFPAFSPSAIMTLSNQLMAGTMPIQAPVQRPNPSSRSHHQTQATCTNWLLKYNIPYHTPPNGNILDPDYSYRPKPA</sequence>
<name>A0AAU9I6P5_9CILI</name>
<evidence type="ECO:0000313" key="2">
    <source>
        <dbReference type="EMBL" id="CAG9310804.1"/>
    </source>
</evidence>
<accession>A0AAU9I6P5</accession>
<feature type="region of interest" description="Disordered" evidence="1">
    <location>
        <begin position="133"/>
        <end position="185"/>
    </location>
</feature>
<protein>
    <submittedName>
        <fullName evidence="2">Uncharacterized protein</fullName>
    </submittedName>
</protein>
<comment type="caution">
    <text evidence="2">The sequence shown here is derived from an EMBL/GenBank/DDBJ whole genome shotgun (WGS) entry which is preliminary data.</text>
</comment>
<feature type="compositionally biased region" description="Polar residues" evidence="1">
    <location>
        <begin position="171"/>
        <end position="184"/>
    </location>
</feature>
<evidence type="ECO:0000313" key="3">
    <source>
        <dbReference type="Proteomes" id="UP001162131"/>
    </source>
</evidence>
<keyword evidence="3" id="KW-1185">Reference proteome</keyword>
<organism evidence="2 3">
    <name type="scientific">Blepharisma stoltei</name>
    <dbReference type="NCBI Taxonomy" id="1481888"/>
    <lineage>
        <taxon>Eukaryota</taxon>
        <taxon>Sar</taxon>
        <taxon>Alveolata</taxon>
        <taxon>Ciliophora</taxon>
        <taxon>Postciliodesmatophora</taxon>
        <taxon>Heterotrichea</taxon>
        <taxon>Heterotrichida</taxon>
        <taxon>Blepharismidae</taxon>
        <taxon>Blepharisma</taxon>
    </lineage>
</organism>
<dbReference type="Proteomes" id="UP001162131">
    <property type="component" value="Unassembled WGS sequence"/>
</dbReference>
<dbReference type="EMBL" id="CAJZBQ010000003">
    <property type="protein sequence ID" value="CAG9310804.1"/>
    <property type="molecule type" value="Genomic_DNA"/>
</dbReference>